<evidence type="ECO:0000313" key="3">
    <source>
        <dbReference type="Proteomes" id="UP001497522"/>
    </source>
</evidence>
<protein>
    <recommendedName>
        <fullName evidence="4">Retrotransposon gag domain-containing protein</fullName>
    </recommendedName>
</protein>
<sequence>MMEDANGPLAHDQGTQFLEGMLVNGLSRMVTMGIEEFATLIRYVVQAELAVARQERVELQVGQPLYVEAPATDVMKPVEPPTGSSSWRPCSPRPPLQPVSSLSSQCANATKEFKRLLVDKEIWEMTHLPEFHGCSNVSATEVLYFLGILEEFFTEDYTNADKILFASIQRQGKAKVWWIQTKKMMEAITTSSFFFLPLLVQLDEHSGKSMMMIMMQAKMIHPNPMGYFSFPKVTRYLFGRYIPI</sequence>
<evidence type="ECO:0000256" key="1">
    <source>
        <dbReference type="SAM" id="MobiDB-lite"/>
    </source>
</evidence>
<proteinExistence type="predicted"/>
<evidence type="ECO:0008006" key="4">
    <source>
        <dbReference type="Google" id="ProtNLM"/>
    </source>
</evidence>
<name>A0ABP1AIL1_9BRYO</name>
<evidence type="ECO:0000313" key="2">
    <source>
        <dbReference type="EMBL" id="CAK9862370.1"/>
    </source>
</evidence>
<keyword evidence="3" id="KW-1185">Reference proteome</keyword>
<gene>
    <name evidence="2" type="ORF">CSSPJE1EN2_LOCUS5365</name>
</gene>
<dbReference type="EMBL" id="OZ023713">
    <property type="protein sequence ID" value="CAK9862370.1"/>
    <property type="molecule type" value="Genomic_DNA"/>
</dbReference>
<feature type="region of interest" description="Disordered" evidence="1">
    <location>
        <begin position="77"/>
        <end position="101"/>
    </location>
</feature>
<dbReference type="Proteomes" id="UP001497522">
    <property type="component" value="Chromosome 12"/>
</dbReference>
<reference evidence="2" key="1">
    <citation type="submission" date="2024-03" db="EMBL/GenBank/DDBJ databases">
        <authorList>
            <consortium name="ELIXIR-Norway"/>
            <consortium name="Elixir Norway"/>
        </authorList>
    </citation>
    <scope>NUCLEOTIDE SEQUENCE</scope>
</reference>
<accession>A0ABP1AIL1</accession>
<organism evidence="2 3">
    <name type="scientific">Sphagnum jensenii</name>
    <dbReference type="NCBI Taxonomy" id="128206"/>
    <lineage>
        <taxon>Eukaryota</taxon>
        <taxon>Viridiplantae</taxon>
        <taxon>Streptophyta</taxon>
        <taxon>Embryophyta</taxon>
        <taxon>Bryophyta</taxon>
        <taxon>Sphagnophytina</taxon>
        <taxon>Sphagnopsida</taxon>
        <taxon>Sphagnales</taxon>
        <taxon>Sphagnaceae</taxon>
        <taxon>Sphagnum</taxon>
    </lineage>
</organism>